<evidence type="ECO:0000259" key="8">
    <source>
        <dbReference type="Pfam" id="PF16874"/>
    </source>
</evidence>
<dbReference type="GO" id="GO:0004557">
    <property type="term" value="F:alpha-galactosidase activity"/>
    <property type="evidence" value="ECO:0007669"/>
    <property type="project" value="UniProtKB-UniRule"/>
</dbReference>
<keyword evidence="11" id="KW-1185">Reference proteome</keyword>
<evidence type="ECO:0000256" key="1">
    <source>
        <dbReference type="ARBA" id="ARBA00001255"/>
    </source>
</evidence>
<dbReference type="SUPFAM" id="SSF51445">
    <property type="entry name" value="(Trans)glycosidases"/>
    <property type="match status" value="1"/>
</dbReference>
<dbReference type="Gene3D" id="3.20.20.70">
    <property type="entry name" value="Aldolase class I"/>
    <property type="match status" value="1"/>
</dbReference>
<evidence type="ECO:0000256" key="4">
    <source>
        <dbReference type="ARBA" id="ARBA00022801"/>
    </source>
</evidence>
<dbReference type="PANTHER" id="PTHR43053">
    <property type="entry name" value="GLYCOSIDASE FAMILY 31"/>
    <property type="match status" value="1"/>
</dbReference>
<dbReference type="EC" id="3.2.1.22" evidence="3 6"/>
<dbReference type="PANTHER" id="PTHR43053:SF3">
    <property type="entry name" value="ALPHA-GALACTOSIDASE C-RELATED"/>
    <property type="match status" value="1"/>
</dbReference>
<dbReference type="FunFam" id="3.20.20.70:FF:000118">
    <property type="entry name" value="Alpha-galactosidase"/>
    <property type="match status" value="1"/>
</dbReference>
<feature type="domain" description="Glycosyl hydrolase family 36 N-terminal" evidence="9">
    <location>
        <begin position="35"/>
        <end position="291"/>
    </location>
</feature>
<dbReference type="PROSITE" id="PS00512">
    <property type="entry name" value="ALPHA_GALACTOSIDASE"/>
    <property type="match status" value="1"/>
</dbReference>
<dbReference type="InterPro" id="IPR031705">
    <property type="entry name" value="Glyco_hydro_36_C"/>
</dbReference>
<evidence type="ECO:0000313" key="11">
    <source>
        <dbReference type="Proteomes" id="UP000051324"/>
    </source>
</evidence>
<dbReference type="InterPro" id="IPR013785">
    <property type="entry name" value="Aldolase_TIM"/>
</dbReference>
<evidence type="ECO:0000256" key="6">
    <source>
        <dbReference type="PIRNR" id="PIRNR005536"/>
    </source>
</evidence>
<dbReference type="InterPro" id="IPR031704">
    <property type="entry name" value="Glyco_hydro_36_N"/>
</dbReference>
<protein>
    <recommendedName>
        <fullName evidence="3 6">Alpha-galactosidase</fullName>
        <ecNumber evidence="3 6">3.2.1.22</ecNumber>
    </recommendedName>
</protein>
<dbReference type="AlphaFoldDB" id="A0A0R1TSA1"/>
<accession>A0A0R1TSA1</accession>
<proteinExistence type="inferred from homology"/>
<comment type="caution">
    <text evidence="10">The sequence shown here is derived from an EMBL/GenBank/DDBJ whole genome shotgun (WGS) entry which is preliminary data.</text>
</comment>
<evidence type="ECO:0000256" key="7">
    <source>
        <dbReference type="PIRSR" id="PIRSR005536-1"/>
    </source>
</evidence>
<dbReference type="InterPro" id="IPR038417">
    <property type="entry name" value="Alpga-gal_N_sf"/>
</dbReference>
<evidence type="ECO:0000259" key="9">
    <source>
        <dbReference type="Pfam" id="PF16875"/>
    </source>
</evidence>
<dbReference type="PRINTS" id="PR00743">
    <property type="entry name" value="GLHYDRLASE36"/>
</dbReference>
<dbReference type="InterPro" id="IPR000111">
    <property type="entry name" value="Glyco_hydro_27/36_CS"/>
</dbReference>
<dbReference type="STRING" id="1423724.FC32_GL001546"/>
<dbReference type="Gene3D" id="2.70.98.60">
    <property type="entry name" value="alpha-galactosidase from lactobacil brevis"/>
    <property type="match status" value="1"/>
</dbReference>
<evidence type="ECO:0000256" key="5">
    <source>
        <dbReference type="ARBA" id="ARBA00023295"/>
    </source>
</evidence>
<comment type="similarity">
    <text evidence="2">Belongs to the glycosyl hydrolase 36 family.</text>
</comment>
<dbReference type="InterPro" id="IPR002252">
    <property type="entry name" value="Glyco_hydro_36"/>
</dbReference>
<dbReference type="Pfam" id="PF16874">
    <property type="entry name" value="Glyco_hydro_36C"/>
    <property type="match status" value="1"/>
</dbReference>
<dbReference type="eggNOG" id="COG3345">
    <property type="taxonomic scope" value="Bacteria"/>
</dbReference>
<dbReference type="GO" id="GO:0016052">
    <property type="term" value="P:carbohydrate catabolic process"/>
    <property type="evidence" value="ECO:0007669"/>
    <property type="project" value="InterPro"/>
</dbReference>
<feature type="domain" description="Glycosyl hydrolase family 36 C-terminal" evidence="8">
    <location>
        <begin position="654"/>
        <end position="731"/>
    </location>
</feature>
<evidence type="ECO:0000256" key="2">
    <source>
        <dbReference type="ARBA" id="ARBA00006202"/>
    </source>
</evidence>
<dbReference type="InterPro" id="IPR013780">
    <property type="entry name" value="Glyco_hydro_b"/>
</dbReference>
<dbReference type="Gene3D" id="2.60.40.1180">
    <property type="entry name" value="Golgi alpha-mannosidase II"/>
    <property type="match status" value="1"/>
</dbReference>
<feature type="active site" description="Nucleophile" evidence="7">
    <location>
        <position position="484"/>
    </location>
</feature>
<feature type="active site" description="Proton donor" evidence="7">
    <location>
        <position position="554"/>
    </location>
</feature>
<dbReference type="Pfam" id="PF16875">
    <property type="entry name" value="Glyco_hydro_36N"/>
    <property type="match status" value="1"/>
</dbReference>
<dbReference type="Proteomes" id="UP000051324">
    <property type="component" value="Unassembled WGS sequence"/>
</dbReference>
<keyword evidence="5 6" id="KW-0326">Glycosidase</keyword>
<evidence type="ECO:0000313" key="10">
    <source>
        <dbReference type="EMBL" id="KRL84262.1"/>
    </source>
</evidence>
<gene>
    <name evidence="10" type="ORF">FC32_GL001546</name>
</gene>
<dbReference type="PIRSF" id="PIRSF005536">
    <property type="entry name" value="Agal"/>
    <property type="match status" value="1"/>
</dbReference>
<organism evidence="10 11">
    <name type="scientific">Ligilactobacillus apodemi DSM 16634 = JCM 16172</name>
    <dbReference type="NCBI Taxonomy" id="1423724"/>
    <lineage>
        <taxon>Bacteria</taxon>
        <taxon>Bacillati</taxon>
        <taxon>Bacillota</taxon>
        <taxon>Bacilli</taxon>
        <taxon>Lactobacillales</taxon>
        <taxon>Lactobacillaceae</taxon>
        <taxon>Ligilactobacillus</taxon>
    </lineage>
</organism>
<dbReference type="InterPro" id="IPR050985">
    <property type="entry name" value="Alpha-glycosidase_related"/>
</dbReference>
<sequence length="735" mass="83496">MGDQMEKLIEIDEKNKVFHLHNDKISYLFEVEQGGYLGHLYFGTRVFDYHGQLHYPRVDRGFSGNLPGSLERTYSLDSLLQEYSGAGTGDYRTPALDLQNADGSFVARLTYQGYELLAGKPKLAGLPASYATESEAQTLAISLKDEVSDVEVTLFYTIFKELAIIARSVKVTNCGQEPLTLKKVASMQLDLLQQDLEVISLPGAHANERHMQREAVGQGRKVFESRRGSSSHQMNSFIALLDQHATEFAGNVYGFNLVYSGNHSFEVEKDQFEQTRVVVGINDYNFSWQLAPGATFQTPEVLLAFSDKGLNEMSHNYHELLRKHIVRGKFKAKERPILVNNWEATYFDFNEAKLRPIVDEAKALGIEMFVLDDGWFGKRDDDNTSLGDWQVYARKFPKGLKNFADYVHAQGLQFGIWLEPEMISYDSDLYRTHPEYLMQVPKRTPSPSRNQYILDLTQKEVRQNVLKQLSELLDQGFIDYVKWDMNRNISDVYAHALPANQQGEVYHRYILGLYEILEHLTTKYPDILWEGCSGGGGRFDTGFAYYMPQSWTSDNTDALARQTIQYGTSLVYPPSVFTAHVSAVPNHQTGRITPLATRGAVAMSAVFGYELDLTKLTAEEKAAVKKQVATYKQLRPLVQFGDFIRLKAPAKQNQCAWMFVAKDKNEALVFVFDRLASAQPTHTLTKLAGLTANKHYQEQTTKEIFTGSELMNLGFYDPLHRHDFTADMYHFKAIN</sequence>
<dbReference type="CDD" id="cd14791">
    <property type="entry name" value="GH36"/>
    <property type="match status" value="1"/>
</dbReference>
<reference evidence="10 11" key="1">
    <citation type="journal article" date="2015" name="Genome Announc.">
        <title>Expanding the biotechnology potential of lactobacilli through comparative genomics of 213 strains and associated genera.</title>
        <authorList>
            <person name="Sun Z."/>
            <person name="Harris H.M."/>
            <person name="McCann A."/>
            <person name="Guo C."/>
            <person name="Argimon S."/>
            <person name="Zhang W."/>
            <person name="Yang X."/>
            <person name="Jeffery I.B."/>
            <person name="Cooney J.C."/>
            <person name="Kagawa T.F."/>
            <person name="Liu W."/>
            <person name="Song Y."/>
            <person name="Salvetti E."/>
            <person name="Wrobel A."/>
            <person name="Rasinkangas P."/>
            <person name="Parkhill J."/>
            <person name="Rea M.C."/>
            <person name="O'Sullivan O."/>
            <person name="Ritari J."/>
            <person name="Douillard F.P."/>
            <person name="Paul Ross R."/>
            <person name="Yang R."/>
            <person name="Briner A.E."/>
            <person name="Felis G.E."/>
            <person name="de Vos W.M."/>
            <person name="Barrangou R."/>
            <person name="Klaenhammer T.R."/>
            <person name="Caufield P.W."/>
            <person name="Cui Y."/>
            <person name="Zhang H."/>
            <person name="O'Toole P.W."/>
        </authorList>
    </citation>
    <scope>NUCLEOTIDE SEQUENCE [LARGE SCALE GENOMIC DNA]</scope>
    <source>
        <strain evidence="10 11">DSM 16634</strain>
    </source>
</reference>
<keyword evidence="4 6" id="KW-0378">Hydrolase</keyword>
<comment type="catalytic activity">
    <reaction evidence="1 6">
        <text>Hydrolysis of terminal, non-reducing alpha-D-galactose residues in alpha-D-galactosides, including galactose oligosaccharides, galactomannans and galactolipids.</text>
        <dbReference type="EC" id="3.2.1.22"/>
    </reaction>
</comment>
<dbReference type="InterPro" id="IPR017853">
    <property type="entry name" value="GH"/>
</dbReference>
<evidence type="ECO:0000256" key="3">
    <source>
        <dbReference type="ARBA" id="ARBA00012755"/>
    </source>
</evidence>
<name>A0A0R1TSA1_9LACO</name>
<dbReference type="Pfam" id="PF02065">
    <property type="entry name" value="Melibiase"/>
    <property type="match status" value="1"/>
</dbReference>
<dbReference type="EMBL" id="AZFT01000053">
    <property type="protein sequence ID" value="KRL84262.1"/>
    <property type="molecule type" value="Genomic_DNA"/>
</dbReference>
<dbReference type="PATRIC" id="fig|1423724.4.peg.1613"/>